<evidence type="ECO:0000313" key="3">
    <source>
        <dbReference type="Proteomes" id="UP001107558"/>
    </source>
</evidence>
<dbReference type="PANTHER" id="PTHR10174">
    <property type="entry name" value="ALPHA-TOCOPHEROL TRANSFER PROTEIN-RELATED"/>
    <property type="match status" value="1"/>
</dbReference>
<gene>
    <name evidence="2" type="ORF">PVAND_006690</name>
</gene>
<dbReference type="Proteomes" id="UP001107558">
    <property type="component" value="Chromosome 2"/>
</dbReference>
<accession>A0A9J6C5M6</accession>
<dbReference type="Gene3D" id="1.20.5.1200">
    <property type="entry name" value="Alpha-tocopherol transfer"/>
    <property type="match status" value="1"/>
</dbReference>
<proteinExistence type="predicted"/>
<dbReference type="InterPro" id="IPR001251">
    <property type="entry name" value="CRAL-TRIO_dom"/>
</dbReference>
<dbReference type="EMBL" id="JADBJN010000002">
    <property type="protein sequence ID" value="KAG5676886.1"/>
    <property type="molecule type" value="Genomic_DNA"/>
</dbReference>
<dbReference type="Gene3D" id="1.10.8.20">
    <property type="entry name" value="N-terminal domain of phosphatidylinositol transfer protein sec14p"/>
    <property type="match status" value="1"/>
</dbReference>
<evidence type="ECO:0000313" key="2">
    <source>
        <dbReference type="EMBL" id="KAG5676886.1"/>
    </source>
</evidence>
<dbReference type="AlphaFoldDB" id="A0A9J6C5M6"/>
<feature type="domain" description="CRAL-TRIO" evidence="1">
    <location>
        <begin position="111"/>
        <end position="275"/>
    </location>
</feature>
<evidence type="ECO:0000259" key="1">
    <source>
        <dbReference type="PROSITE" id="PS50191"/>
    </source>
</evidence>
<dbReference type="SUPFAM" id="SSF46938">
    <property type="entry name" value="CRAL/TRIO N-terminal domain"/>
    <property type="match status" value="1"/>
</dbReference>
<organism evidence="2 3">
    <name type="scientific">Polypedilum vanderplanki</name>
    <name type="common">Sleeping chironomid midge</name>
    <dbReference type="NCBI Taxonomy" id="319348"/>
    <lineage>
        <taxon>Eukaryota</taxon>
        <taxon>Metazoa</taxon>
        <taxon>Ecdysozoa</taxon>
        <taxon>Arthropoda</taxon>
        <taxon>Hexapoda</taxon>
        <taxon>Insecta</taxon>
        <taxon>Pterygota</taxon>
        <taxon>Neoptera</taxon>
        <taxon>Endopterygota</taxon>
        <taxon>Diptera</taxon>
        <taxon>Nematocera</taxon>
        <taxon>Chironomoidea</taxon>
        <taxon>Chironomidae</taxon>
        <taxon>Chironominae</taxon>
        <taxon>Polypedilum</taxon>
        <taxon>Polypedilum</taxon>
    </lineage>
</organism>
<dbReference type="Pfam" id="PF00650">
    <property type="entry name" value="CRAL_TRIO"/>
    <property type="match status" value="1"/>
</dbReference>
<comment type="caution">
    <text evidence="2">The sequence shown here is derived from an EMBL/GenBank/DDBJ whole genome shotgun (WGS) entry which is preliminary data.</text>
</comment>
<dbReference type="OrthoDB" id="1434354at2759"/>
<dbReference type="CDD" id="cd00170">
    <property type="entry name" value="SEC14"/>
    <property type="match status" value="1"/>
</dbReference>
<protein>
    <recommendedName>
        <fullName evidence="1">CRAL-TRIO domain-containing protein</fullName>
    </recommendedName>
</protein>
<dbReference type="Gene3D" id="3.40.525.10">
    <property type="entry name" value="CRAL-TRIO lipid binding domain"/>
    <property type="match status" value="1"/>
</dbReference>
<dbReference type="PROSITE" id="PS50191">
    <property type="entry name" value="CRAL_TRIO"/>
    <property type="match status" value="1"/>
</dbReference>
<dbReference type="InterPro" id="IPR036865">
    <property type="entry name" value="CRAL-TRIO_dom_sf"/>
</dbReference>
<dbReference type="PANTHER" id="PTHR10174:SF208">
    <property type="entry name" value="CRAL-TRIO DOMAIN-CONTAINING PROTEIN DDB_G0278031"/>
    <property type="match status" value="1"/>
</dbReference>
<keyword evidence="3" id="KW-1185">Reference proteome</keyword>
<dbReference type="GO" id="GO:1902936">
    <property type="term" value="F:phosphatidylinositol bisphosphate binding"/>
    <property type="evidence" value="ECO:0007669"/>
    <property type="project" value="TreeGrafter"/>
</dbReference>
<dbReference type="GO" id="GO:0016020">
    <property type="term" value="C:membrane"/>
    <property type="evidence" value="ECO:0007669"/>
    <property type="project" value="TreeGrafter"/>
</dbReference>
<dbReference type="InterPro" id="IPR036273">
    <property type="entry name" value="CRAL/TRIO_N_dom_sf"/>
</dbReference>
<reference evidence="2" key="1">
    <citation type="submission" date="2021-03" db="EMBL/GenBank/DDBJ databases">
        <title>Chromosome level genome of the anhydrobiotic midge Polypedilum vanderplanki.</title>
        <authorList>
            <person name="Yoshida Y."/>
            <person name="Kikawada T."/>
            <person name="Gusev O."/>
        </authorList>
    </citation>
    <scope>NUCLEOTIDE SEQUENCE</scope>
    <source>
        <strain evidence="2">NIAS01</strain>
        <tissue evidence="2">Whole body or cell culture</tissue>
    </source>
</reference>
<sequence>MASESDLAKYQQKSITKVDEYVCTLSEEGKKIAFEQLGETEELRKNSIKKIRDWILNNPRIEKARLDSKIILRYLRHHKYDIACTKESYERNLIFREGLYGMDWFTNLDFERPYIKELLENGLICVLPDNLPTGERVICAKFSAANTQIPDVVNLGLCLATLVFETLLEDEENQVRGFRYIFDVSGVSLRHYFLLSFTTWFKVLKNCERTYGGRHRGGYILNLPKPLIFVLKLMFKNMQQKMRDGIKLCSSLDDIDVIERDKLPDIFGGNFPIKEIADSWTKKLTEMRQFFLNYNNMKINHELYTPAVLNCEVKTLSHRLENPSAKLLKEY</sequence>
<dbReference type="SUPFAM" id="SSF52087">
    <property type="entry name" value="CRAL/TRIO domain"/>
    <property type="match status" value="1"/>
</dbReference>
<name>A0A9J6C5M6_POLVA</name>